<gene>
    <name evidence="1" type="ORF">MICPUCDRAFT_58945</name>
</gene>
<dbReference type="OMA" id="RASCHAT"/>
<keyword evidence="2" id="KW-1185">Reference proteome</keyword>
<reference evidence="1 2" key="1">
    <citation type="journal article" date="2009" name="Science">
        <title>Green evolution and dynamic adaptations revealed by genomes of the marine picoeukaryotes Micromonas.</title>
        <authorList>
            <person name="Worden A.Z."/>
            <person name="Lee J.H."/>
            <person name="Mock T."/>
            <person name="Rouze P."/>
            <person name="Simmons M.P."/>
            <person name="Aerts A.L."/>
            <person name="Allen A.E."/>
            <person name="Cuvelier M.L."/>
            <person name="Derelle E."/>
            <person name="Everett M.V."/>
            <person name="Foulon E."/>
            <person name="Grimwood J."/>
            <person name="Gundlach H."/>
            <person name="Henrissat B."/>
            <person name="Napoli C."/>
            <person name="McDonald S.M."/>
            <person name="Parker M.S."/>
            <person name="Rombauts S."/>
            <person name="Salamov A."/>
            <person name="Von Dassow P."/>
            <person name="Badger J.H."/>
            <person name="Coutinho P.M."/>
            <person name="Demir E."/>
            <person name="Dubchak I."/>
            <person name="Gentemann C."/>
            <person name="Eikrem W."/>
            <person name="Gready J.E."/>
            <person name="John U."/>
            <person name="Lanier W."/>
            <person name="Lindquist E.A."/>
            <person name="Lucas S."/>
            <person name="Mayer K.F."/>
            <person name="Moreau H."/>
            <person name="Not F."/>
            <person name="Otillar R."/>
            <person name="Panaud O."/>
            <person name="Pangilinan J."/>
            <person name="Paulsen I."/>
            <person name="Piegu B."/>
            <person name="Poliakov A."/>
            <person name="Robbens S."/>
            <person name="Schmutz J."/>
            <person name="Toulza E."/>
            <person name="Wyss T."/>
            <person name="Zelensky A."/>
            <person name="Zhou K."/>
            <person name="Armbrust E.V."/>
            <person name="Bhattacharya D."/>
            <person name="Goodenough U.W."/>
            <person name="Van de Peer Y."/>
            <person name="Grigoriev I.V."/>
        </authorList>
    </citation>
    <scope>NUCLEOTIDE SEQUENCE [LARGE SCALE GENOMIC DNA]</scope>
    <source>
        <strain evidence="1 2">CCMP1545</strain>
    </source>
</reference>
<name>C1MUV3_MICPC</name>
<evidence type="ECO:0000313" key="2">
    <source>
        <dbReference type="Proteomes" id="UP000001876"/>
    </source>
</evidence>
<evidence type="ECO:0000313" key="1">
    <source>
        <dbReference type="EMBL" id="EEH56390.1"/>
    </source>
</evidence>
<accession>C1MUV3</accession>
<organism evidence="2">
    <name type="scientific">Micromonas pusilla (strain CCMP1545)</name>
    <name type="common">Picoplanktonic green alga</name>
    <dbReference type="NCBI Taxonomy" id="564608"/>
    <lineage>
        <taxon>Eukaryota</taxon>
        <taxon>Viridiplantae</taxon>
        <taxon>Chlorophyta</taxon>
        <taxon>Mamiellophyceae</taxon>
        <taxon>Mamiellales</taxon>
        <taxon>Mamiellaceae</taxon>
        <taxon>Micromonas</taxon>
    </lineage>
</organism>
<dbReference type="Proteomes" id="UP000001876">
    <property type="component" value="Unassembled WGS sequence"/>
</dbReference>
<proteinExistence type="predicted"/>
<dbReference type="KEGG" id="mpp:MICPUCDRAFT_58945"/>
<dbReference type="EMBL" id="GG663740">
    <property type="protein sequence ID" value="EEH56390.1"/>
    <property type="molecule type" value="Genomic_DNA"/>
</dbReference>
<dbReference type="RefSeq" id="XP_003059258.1">
    <property type="nucleotide sequence ID" value="XM_003059212.1"/>
</dbReference>
<protein>
    <submittedName>
        <fullName evidence="1">Predicted protein</fullName>
    </submittedName>
</protein>
<dbReference type="OrthoDB" id="10616017at2759"/>
<dbReference type="AlphaFoldDB" id="C1MUV3"/>
<dbReference type="GeneID" id="9685004"/>
<sequence>MSGSCTRLRGLRALISSCGNWRASCHATGSTSTRTRCLASSSGAGEREEGTTVGEKVEALIRRVDERWRFVEDPEDMRGVMQALRHCHVMQRVGPKNLMLRFVLAEDDVGESWVVPDASTAYPVRERMASSRARIIEKELTRDAQKLFYKACLSATSAKTIDIPATNDDIDATFAEQDFTSMLDAAVEASLEKHTKRVREIDTNDNSTTSWILKPRDADRAREHDDLNDTRDIWCGTSSDIEPYARILHILSDGEILAALRKNEGNDNITSENYENVKNTLLRDIGHANVDGNSQRNACVVLQNVSNKVSYRLHHAQLRLHLFRQSILEGGPLIDFKLKKKKKRSD</sequence>